<accession>Q6ZBD7</accession>
<dbReference type="PROSITE" id="PS51257">
    <property type="entry name" value="PROKAR_LIPOPROTEIN"/>
    <property type="match status" value="1"/>
</dbReference>
<sequence>MLNHHRHQLDANLRQRNKKLSQGYNGIWTFAATGCIVDVAARKRNSTTKKARIVM</sequence>
<dbReference type="EMBL" id="AP004636">
    <property type="protein sequence ID" value="BAC99575.1"/>
    <property type="molecule type" value="Genomic_DNA"/>
</dbReference>
<evidence type="ECO:0000313" key="2">
    <source>
        <dbReference type="EMBL" id="BAC99575.1"/>
    </source>
</evidence>
<reference evidence="1" key="1">
    <citation type="submission" date="2001-07" db="EMBL/GenBank/DDBJ databases">
        <title>Oryza sativa nipponbare(GA3) genomic DNA, chromosome 8, BAC clone:OJ1118_A03.</title>
        <authorList>
            <person name="Sasaki T."/>
            <person name="Matsumoto T."/>
            <person name="Yamamoto K."/>
        </authorList>
    </citation>
    <scope>NUCLEOTIDE SEQUENCE</scope>
</reference>
<dbReference type="EMBL" id="AP003872">
    <property type="protein sequence ID" value="BAC99364.1"/>
    <property type="molecule type" value="Genomic_DNA"/>
</dbReference>
<reference evidence="2" key="2">
    <citation type="submission" date="2002-01" db="EMBL/GenBank/DDBJ databases">
        <title>Oryza sativa nipponbare(GA3) genomic DNA, chromosome 8, PAC clone:P0685B10.</title>
        <authorList>
            <person name="Sasaki T."/>
            <person name="Matsumoto T."/>
            <person name="Yamamoto K."/>
        </authorList>
    </citation>
    <scope>NUCLEOTIDE SEQUENCE</scope>
</reference>
<proteinExistence type="predicted"/>
<evidence type="ECO:0000313" key="3">
    <source>
        <dbReference type="Proteomes" id="UP000000763"/>
    </source>
</evidence>
<dbReference type="Proteomes" id="UP000000763">
    <property type="component" value="Chromosome 8"/>
</dbReference>
<name>Q6ZBD7_ORYSJ</name>
<evidence type="ECO:0000313" key="1">
    <source>
        <dbReference type="EMBL" id="BAC99364.1"/>
    </source>
</evidence>
<protein>
    <submittedName>
        <fullName evidence="2">Uncharacterized protein</fullName>
    </submittedName>
</protein>
<organism evidence="2 3">
    <name type="scientific">Oryza sativa subsp. japonica</name>
    <name type="common">Rice</name>
    <dbReference type="NCBI Taxonomy" id="39947"/>
    <lineage>
        <taxon>Eukaryota</taxon>
        <taxon>Viridiplantae</taxon>
        <taxon>Streptophyta</taxon>
        <taxon>Embryophyta</taxon>
        <taxon>Tracheophyta</taxon>
        <taxon>Spermatophyta</taxon>
        <taxon>Magnoliopsida</taxon>
        <taxon>Liliopsida</taxon>
        <taxon>Poales</taxon>
        <taxon>Poaceae</taxon>
        <taxon>BOP clade</taxon>
        <taxon>Oryzoideae</taxon>
        <taxon>Oryzeae</taxon>
        <taxon>Oryzinae</taxon>
        <taxon>Oryza</taxon>
        <taxon>Oryza sativa</taxon>
    </lineage>
</organism>
<reference evidence="3" key="4">
    <citation type="journal article" date="2008" name="Nucleic Acids Res.">
        <title>The rice annotation project database (RAP-DB): 2008 update.</title>
        <authorList>
            <consortium name="The rice annotation project (RAP)"/>
        </authorList>
    </citation>
    <scope>GENOME REANNOTATION</scope>
    <source>
        <strain evidence="3">cv. Nipponbare</strain>
    </source>
</reference>
<reference evidence="3" key="3">
    <citation type="journal article" date="2005" name="Nature">
        <title>The map-based sequence of the rice genome.</title>
        <authorList>
            <consortium name="International rice genome sequencing project (IRGSP)"/>
            <person name="Matsumoto T."/>
            <person name="Wu J."/>
            <person name="Kanamori H."/>
            <person name="Katayose Y."/>
            <person name="Fujisawa M."/>
            <person name="Namiki N."/>
            <person name="Mizuno H."/>
            <person name="Yamamoto K."/>
            <person name="Antonio B.A."/>
            <person name="Baba T."/>
            <person name="Sakata K."/>
            <person name="Nagamura Y."/>
            <person name="Aoki H."/>
            <person name="Arikawa K."/>
            <person name="Arita K."/>
            <person name="Bito T."/>
            <person name="Chiden Y."/>
            <person name="Fujitsuka N."/>
            <person name="Fukunaka R."/>
            <person name="Hamada M."/>
            <person name="Harada C."/>
            <person name="Hayashi A."/>
            <person name="Hijishita S."/>
            <person name="Honda M."/>
            <person name="Hosokawa S."/>
            <person name="Ichikawa Y."/>
            <person name="Idonuma A."/>
            <person name="Iijima M."/>
            <person name="Ikeda M."/>
            <person name="Ikeno M."/>
            <person name="Ito K."/>
            <person name="Ito S."/>
            <person name="Ito T."/>
            <person name="Ito Y."/>
            <person name="Ito Y."/>
            <person name="Iwabuchi A."/>
            <person name="Kamiya K."/>
            <person name="Karasawa W."/>
            <person name="Kurita K."/>
            <person name="Katagiri S."/>
            <person name="Kikuta A."/>
            <person name="Kobayashi H."/>
            <person name="Kobayashi N."/>
            <person name="Machita K."/>
            <person name="Maehara T."/>
            <person name="Masukawa M."/>
            <person name="Mizubayashi T."/>
            <person name="Mukai Y."/>
            <person name="Nagasaki H."/>
            <person name="Nagata Y."/>
            <person name="Naito S."/>
            <person name="Nakashima M."/>
            <person name="Nakama Y."/>
            <person name="Nakamichi Y."/>
            <person name="Nakamura M."/>
            <person name="Meguro A."/>
            <person name="Negishi M."/>
            <person name="Ohta I."/>
            <person name="Ohta T."/>
            <person name="Okamoto M."/>
            <person name="Ono N."/>
            <person name="Saji S."/>
            <person name="Sakaguchi M."/>
            <person name="Sakai K."/>
            <person name="Shibata M."/>
            <person name="Shimokawa T."/>
            <person name="Song J."/>
            <person name="Takazaki Y."/>
            <person name="Terasawa K."/>
            <person name="Tsugane M."/>
            <person name="Tsuji K."/>
            <person name="Ueda S."/>
            <person name="Waki K."/>
            <person name="Yamagata H."/>
            <person name="Yamamoto M."/>
            <person name="Yamamoto S."/>
            <person name="Yamane H."/>
            <person name="Yoshiki S."/>
            <person name="Yoshihara R."/>
            <person name="Yukawa K."/>
            <person name="Zhong H."/>
            <person name="Yano M."/>
            <person name="Yuan Q."/>
            <person name="Ouyang S."/>
            <person name="Liu J."/>
            <person name="Jones K.M."/>
            <person name="Gansberger K."/>
            <person name="Moffat K."/>
            <person name="Hill J."/>
            <person name="Bera J."/>
            <person name="Fadrosh D."/>
            <person name="Jin S."/>
            <person name="Johri S."/>
            <person name="Kim M."/>
            <person name="Overton L."/>
            <person name="Reardon M."/>
            <person name="Tsitrin T."/>
            <person name="Vuong H."/>
            <person name="Weaver B."/>
            <person name="Ciecko A."/>
            <person name="Tallon L."/>
            <person name="Jackson J."/>
            <person name="Pai G."/>
            <person name="Aken S.V."/>
            <person name="Utterback T."/>
            <person name="Reidmuller S."/>
            <person name="Feldblyum T."/>
            <person name="Hsiao J."/>
            <person name="Zismann V."/>
            <person name="Iobst S."/>
            <person name="de Vazeille A.R."/>
            <person name="Buell C.R."/>
            <person name="Ying K."/>
            <person name="Li Y."/>
            <person name="Lu T."/>
            <person name="Huang Y."/>
            <person name="Zhao Q."/>
            <person name="Feng Q."/>
            <person name="Zhang L."/>
            <person name="Zhu J."/>
            <person name="Weng Q."/>
            <person name="Mu J."/>
            <person name="Lu Y."/>
            <person name="Fan D."/>
            <person name="Liu Y."/>
            <person name="Guan J."/>
            <person name="Zhang Y."/>
            <person name="Yu S."/>
            <person name="Liu X."/>
            <person name="Zhang Y."/>
            <person name="Hong G."/>
            <person name="Han B."/>
            <person name="Choisne N."/>
            <person name="Demange N."/>
            <person name="Orjeda G."/>
            <person name="Samain S."/>
            <person name="Cattolico L."/>
            <person name="Pelletier E."/>
            <person name="Couloux A."/>
            <person name="Segurens B."/>
            <person name="Wincker P."/>
            <person name="D'Hont A."/>
            <person name="Scarpelli C."/>
            <person name="Weissenbach J."/>
            <person name="Salanoubat M."/>
            <person name="Quetier F."/>
            <person name="Yu Y."/>
            <person name="Kim H.R."/>
            <person name="Rambo T."/>
            <person name="Currie J."/>
            <person name="Collura K."/>
            <person name="Luo M."/>
            <person name="Yang T."/>
            <person name="Ammiraju J.S.S."/>
            <person name="Engler F."/>
            <person name="Soderlund C."/>
            <person name="Wing R.A."/>
            <person name="Palmer L.E."/>
            <person name="de la Bastide M."/>
            <person name="Spiegel L."/>
            <person name="Nascimento L."/>
            <person name="Zutavern T."/>
            <person name="O'Shaughnessy A."/>
            <person name="Dike S."/>
            <person name="Dedhia N."/>
            <person name="Preston R."/>
            <person name="Balija V."/>
            <person name="McCombie W.R."/>
            <person name="Chow T."/>
            <person name="Chen H."/>
            <person name="Chung M."/>
            <person name="Chen C."/>
            <person name="Shaw J."/>
            <person name="Wu H."/>
            <person name="Hsiao K."/>
            <person name="Chao Y."/>
            <person name="Chu M."/>
            <person name="Cheng C."/>
            <person name="Hour A."/>
            <person name="Lee P."/>
            <person name="Lin S."/>
            <person name="Lin Y."/>
            <person name="Liou J."/>
            <person name="Liu S."/>
            <person name="Hsing Y."/>
            <person name="Raghuvanshi S."/>
            <person name="Mohanty A."/>
            <person name="Bharti A.K."/>
            <person name="Gaur A."/>
            <person name="Gupta V."/>
            <person name="Kumar D."/>
            <person name="Ravi V."/>
            <person name="Vij S."/>
            <person name="Kapur A."/>
            <person name="Khurana P."/>
            <person name="Khurana P."/>
            <person name="Khurana J.P."/>
            <person name="Tyagi A.K."/>
            <person name="Gaikwad K."/>
            <person name="Singh A."/>
            <person name="Dalal V."/>
            <person name="Srivastava S."/>
            <person name="Dixit A."/>
            <person name="Pal A.K."/>
            <person name="Ghazi I.A."/>
            <person name="Yadav M."/>
            <person name="Pandit A."/>
            <person name="Bhargava A."/>
            <person name="Sureshbabu K."/>
            <person name="Batra K."/>
            <person name="Sharma T.R."/>
            <person name="Mohapatra T."/>
            <person name="Singh N.K."/>
            <person name="Messing J."/>
            <person name="Nelson A.B."/>
            <person name="Fuks G."/>
            <person name="Kavchok S."/>
            <person name="Keizer G."/>
            <person name="Linton E."/>
            <person name="Llaca V."/>
            <person name="Song R."/>
            <person name="Tanyolac B."/>
            <person name="Young S."/>
            <person name="Ho-Il K."/>
            <person name="Hahn J.H."/>
            <person name="Sangsakoo G."/>
            <person name="Vanavichit A."/>
            <person name="de Mattos Luiz.A.T."/>
            <person name="Zimmer P.D."/>
            <person name="Malone G."/>
            <person name="Dellagostin O."/>
            <person name="de Oliveira A.C."/>
            <person name="Bevan M."/>
            <person name="Bancroft I."/>
            <person name="Minx P."/>
            <person name="Cordum H."/>
            <person name="Wilson R."/>
            <person name="Cheng Z."/>
            <person name="Jin W."/>
            <person name="Jiang J."/>
            <person name="Leong S.A."/>
            <person name="Iwama H."/>
            <person name="Gojobori T."/>
            <person name="Itoh T."/>
            <person name="Niimura Y."/>
            <person name="Fujii Y."/>
            <person name="Habara T."/>
            <person name="Sakai H."/>
            <person name="Sato Y."/>
            <person name="Wilson G."/>
            <person name="Kumar K."/>
            <person name="McCouch S."/>
            <person name="Juretic N."/>
            <person name="Hoen D."/>
            <person name="Wright S."/>
            <person name="Bruskiewich R."/>
            <person name="Bureau T."/>
            <person name="Miyao A."/>
            <person name="Hirochika H."/>
            <person name="Nishikawa T."/>
            <person name="Kadowaki K."/>
            <person name="Sugiura M."/>
            <person name="Burr B."/>
            <person name="Sasaki T."/>
        </authorList>
    </citation>
    <scope>NUCLEOTIDE SEQUENCE [LARGE SCALE GENOMIC DNA]</scope>
    <source>
        <strain evidence="3">cv. Nipponbare</strain>
    </source>
</reference>
<dbReference type="AlphaFoldDB" id="Q6ZBD7"/>
<gene>
    <name evidence="1" type="ORF">OJ1118_A03.28</name>
    <name evidence="2" type="ORF">P0685B10.18</name>
</gene>